<dbReference type="AlphaFoldDB" id="A0AAD8LGS0"/>
<comment type="similarity">
    <text evidence="1">Belongs to the UDP-glycosyltransferase family.</text>
</comment>
<proteinExistence type="inferred from homology"/>
<dbReference type="GO" id="GO:0035251">
    <property type="term" value="F:UDP-glucosyltransferase activity"/>
    <property type="evidence" value="ECO:0007669"/>
    <property type="project" value="TreeGrafter"/>
</dbReference>
<evidence type="ECO:0000256" key="2">
    <source>
        <dbReference type="SAM" id="MobiDB-lite"/>
    </source>
</evidence>
<evidence type="ECO:0000313" key="4">
    <source>
        <dbReference type="Proteomes" id="UP001229421"/>
    </source>
</evidence>
<dbReference type="PANTHER" id="PTHR48047">
    <property type="entry name" value="GLYCOSYLTRANSFERASE"/>
    <property type="match status" value="1"/>
</dbReference>
<keyword evidence="4" id="KW-1185">Reference proteome</keyword>
<evidence type="ECO:0000256" key="1">
    <source>
        <dbReference type="ARBA" id="ARBA00009995"/>
    </source>
</evidence>
<feature type="compositionally biased region" description="Basic and acidic residues" evidence="2">
    <location>
        <begin position="106"/>
        <end position="123"/>
    </location>
</feature>
<feature type="region of interest" description="Disordered" evidence="2">
    <location>
        <begin position="106"/>
        <end position="135"/>
    </location>
</feature>
<gene>
    <name evidence="3" type="ORF">QVD17_04481</name>
</gene>
<organism evidence="3 4">
    <name type="scientific">Tagetes erecta</name>
    <name type="common">African marigold</name>
    <dbReference type="NCBI Taxonomy" id="13708"/>
    <lineage>
        <taxon>Eukaryota</taxon>
        <taxon>Viridiplantae</taxon>
        <taxon>Streptophyta</taxon>
        <taxon>Embryophyta</taxon>
        <taxon>Tracheophyta</taxon>
        <taxon>Spermatophyta</taxon>
        <taxon>Magnoliopsida</taxon>
        <taxon>eudicotyledons</taxon>
        <taxon>Gunneridae</taxon>
        <taxon>Pentapetalae</taxon>
        <taxon>asterids</taxon>
        <taxon>campanulids</taxon>
        <taxon>Asterales</taxon>
        <taxon>Asteraceae</taxon>
        <taxon>Asteroideae</taxon>
        <taxon>Heliantheae alliance</taxon>
        <taxon>Tageteae</taxon>
        <taxon>Tagetes</taxon>
    </lineage>
</organism>
<dbReference type="Proteomes" id="UP001229421">
    <property type="component" value="Unassembled WGS sequence"/>
</dbReference>
<sequence>MVTWPQFQEQFYNEKLLVQILRIGVSVGAQNVVHLGEEEKSGVMVTSAELTKAIEMVMGDGKESEDRRKRAKTLGKIANEAIEEEGSSYRNITRLIQVVARKEETIEEKGGRHRLQREGDEIPPHLPRLHHSALP</sequence>
<accession>A0AAD8LGS0</accession>
<evidence type="ECO:0000313" key="3">
    <source>
        <dbReference type="EMBL" id="KAK1438671.1"/>
    </source>
</evidence>
<name>A0AAD8LGS0_TARER</name>
<dbReference type="SUPFAM" id="SSF53756">
    <property type="entry name" value="UDP-Glycosyltransferase/glycogen phosphorylase"/>
    <property type="match status" value="1"/>
</dbReference>
<reference evidence="3" key="1">
    <citation type="journal article" date="2023" name="bioRxiv">
        <title>Improved chromosome-level genome assembly for marigold (Tagetes erecta).</title>
        <authorList>
            <person name="Jiang F."/>
            <person name="Yuan L."/>
            <person name="Wang S."/>
            <person name="Wang H."/>
            <person name="Xu D."/>
            <person name="Wang A."/>
            <person name="Fan W."/>
        </authorList>
    </citation>
    <scope>NUCLEOTIDE SEQUENCE</scope>
    <source>
        <strain evidence="3">WSJ</strain>
        <tissue evidence="3">Leaf</tissue>
    </source>
</reference>
<protein>
    <submittedName>
        <fullName evidence="3">Uncharacterized protein</fullName>
    </submittedName>
</protein>
<comment type="caution">
    <text evidence="3">The sequence shown here is derived from an EMBL/GenBank/DDBJ whole genome shotgun (WGS) entry which is preliminary data.</text>
</comment>
<dbReference type="Gene3D" id="3.40.50.2000">
    <property type="entry name" value="Glycogen Phosphorylase B"/>
    <property type="match status" value="1"/>
</dbReference>
<dbReference type="PANTHER" id="PTHR48047:SF116">
    <property type="entry name" value="UDP-GLUCOSYL TRANSFERASE 73C7-RELATED"/>
    <property type="match status" value="1"/>
</dbReference>
<dbReference type="EMBL" id="JAUHHV010000001">
    <property type="protein sequence ID" value="KAK1438671.1"/>
    <property type="molecule type" value="Genomic_DNA"/>
</dbReference>